<proteinExistence type="predicted"/>
<accession>A0A2N9IDA8</accession>
<feature type="region of interest" description="Disordered" evidence="1">
    <location>
        <begin position="1"/>
        <end position="22"/>
    </location>
</feature>
<protein>
    <submittedName>
        <fullName evidence="2">Uncharacterized protein</fullName>
    </submittedName>
</protein>
<dbReference type="EMBL" id="OIVN01005312">
    <property type="protein sequence ID" value="SPD21881.1"/>
    <property type="molecule type" value="Genomic_DNA"/>
</dbReference>
<organism evidence="2">
    <name type="scientific">Fagus sylvatica</name>
    <name type="common">Beechnut</name>
    <dbReference type="NCBI Taxonomy" id="28930"/>
    <lineage>
        <taxon>Eukaryota</taxon>
        <taxon>Viridiplantae</taxon>
        <taxon>Streptophyta</taxon>
        <taxon>Embryophyta</taxon>
        <taxon>Tracheophyta</taxon>
        <taxon>Spermatophyta</taxon>
        <taxon>Magnoliopsida</taxon>
        <taxon>eudicotyledons</taxon>
        <taxon>Gunneridae</taxon>
        <taxon>Pentapetalae</taxon>
        <taxon>rosids</taxon>
        <taxon>fabids</taxon>
        <taxon>Fagales</taxon>
        <taxon>Fagaceae</taxon>
        <taxon>Fagus</taxon>
    </lineage>
</organism>
<sequence length="130" mass="14590">MTAKTTKDRAETHDGGEETHKGRRRRLDTIEVFCVVCTLYRARFSTPELLSEEAMASLRVSLPAFSHLTHISYFSFSVPSPRSPWSSSSGLLSPRFQVIWRSIAQILGRVRFTASFRLGIIGGLELMVSV</sequence>
<evidence type="ECO:0000256" key="1">
    <source>
        <dbReference type="SAM" id="MobiDB-lite"/>
    </source>
</evidence>
<feature type="compositionally biased region" description="Basic and acidic residues" evidence="1">
    <location>
        <begin position="1"/>
        <end position="20"/>
    </location>
</feature>
<gene>
    <name evidence="2" type="ORF">FSB_LOCUS49763</name>
</gene>
<name>A0A2N9IDA8_FAGSY</name>
<dbReference type="AlphaFoldDB" id="A0A2N9IDA8"/>
<evidence type="ECO:0000313" key="2">
    <source>
        <dbReference type="EMBL" id="SPD21881.1"/>
    </source>
</evidence>
<reference evidence="2" key="1">
    <citation type="submission" date="2018-02" db="EMBL/GenBank/DDBJ databases">
        <authorList>
            <person name="Cohen D.B."/>
            <person name="Kent A.D."/>
        </authorList>
    </citation>
    <scope>NUCLEOTIDE SEQUENCE</scope>
</reference>